<reference evidence="3 4" key="1">
    <citation type="submission" date="2019-08" db="EMBL/GenBank/DDBJ databases">
        <title>Genome of Phaeodactylibacter luteus.</title>
        <authorList>
            <person name="Bowman J.P."/>
        </authorList>
    </citation>
    <scope>NUCLEOTIDE SEQUENCE [LARGE SCALE GENOMIC DNA]</scope>
    <source>
        <strain evidence="3 4">KCTC 42180</strain>
    </source>
</reference>
<comment type="caution">
    <text evidence="3">The sequence shown here is derived from an EMBL/GenBank/DDBJ whole genome shotgun (WGS) entry which is preliminary data.</text>
</comment>
<dbReference type="GO" id="GO:0005737">
    <property type="term" value="C:cytoplasm"/>
    <property type="evidence" value="ECO:0007669"/>
    <property type="project" value="TreeGrafter"/>
</dbReference>
<dbReference type="PANTHER" id="PTHR12835">
    <property type="entry name" value="BIOTIN PROTEIN LIGASE"/>
    <property type="match status" value="1"/>
</dbReference>
<gene>
    <name evidence="3" type="ORF">FRY97_05440</name>
</gene>
<dbReference type="Gene3D" id="3.30.930.10">
    <property type="entry name" value="Bira Bifunctional Protein, Domain 2"/>
    <property type="match status" value="1"/>
</dbReference>
<dbReference type="InterPro" id="IPR004408">
    <property type="entry name" value="Biotin_CoA_COase_ligase"/>
</dbReference>
<dbReference type="PANTHER" id="PTHR12835:SF5">
    <property type="entry name" value="BIOTIN--PROTEIN LIGASE"/>
    <property type="match status" value="1"/>
</dbReference>
<sequence length="315" mass="34465">MDSASVNKDGAFGSCSAEPVNCCGEGLELKLAPQWGQLVRPAPAAQRPLQQLKVSNNLRLQYKNTLFIGKVVHAFSALPSTNSHAQELLSKSTPIEGTVITAAEQTAGRGQIGSRWYSPASLCISMSVILYPRFLEARRQFGLNIIAALAVRDTVQHFLADGPPCRVKWPNDVYLAGKKVAGILIQNQIAGRQLQHTIIGIGLNVNVEQFPPALPLAISLRQAGGALYDLWAVEEALGRALEQRYLALRGKQIASLQEEYYENLLGYGESCRYLLPGGREVVAVGKGVDEDGRLRLWFDGQEQAFGLKEIQWLPD</sequence>
<name>A0A5C6RVY0_9BACT</name>
<keyword evidence="1 3" id="KW-0436">Ligase</keyword>
<protein>
    <submittedName>
        <fullName evidence="3">Biotin--[acetyl-CoA-carboxylase] ligase</fullName>
        <ecNumber evidence="3">6.3.4.15</ecNumber>
    </submittedName>
</protein>
<dbReference type="Pfam" id="PF03099">
    <property type="entry name" value="BPL_LplA_LipB"/>
    <property type="match status" value="1"/>
</dbReference>
<dbReference type="InterPro" id="IPR004143">
    <property type="entry name" value="BPL_LPL_catalytic"/>
</dbReference>
<evidence type="ECO:0000313" key="4">
    <source>
        <dbReference type="Proteomes" id="UP000321580"/>
    </source>
</evidence>
<organism evidence="3 4">
    <name type="scientific">Phaeodactylibacter luteus</name>
    <dbReference type="NCBI Taxonomy" id="1564516"/>
    <lineage>
        <taxon>Bacteria</taxon>
        <taxon>Pseudomonadati</taxon>
        <taxon>Bacteroidota</taxon>
        <taxon>Saprospiria</taxon>
        <taxon>Saprospirales</taxon>
        <taxon>Haliscomenobacteraceae</taxon>
        <taxon>Phaeodactylibacter</taxon>
    </lineage>
</organism>
<evidence type="ECO:0000259" key="2">
    <source>
        <dbReference type="PROSITE" id="PS51733"/>
    </source>
</evidence>
<dbReference type="EMBL" id="VOOR01000008">
    <property type="protein sequence ID" value="TXB66257.1"/>
    <property type="molecule type" value="Genomic_DNA"/>
</dbReference>
<dbReference type="InterPro" id="IPR045864">
    <property type="entry name" value="aa-tRNA-synth_II/BPL/LPL"/>
</dbReference>
<evidence type="ECO:0000256" key="1">
    <source>
        <dbReference type="ARBA" id="ARBA00022598"/>
    </source>
</evidence>
<evidence type="ECO:0000313" key="3">
    <source>
        <dbReference type="EMBL" id="TXB66257.1"/>
    </source>
</evidence>
<keyword evidence="4" id="KW-1185">Reference proteome</keyword>
<dbReference type="Proteomes" id="UP000321580">
    <property type="component" value="Unassembled WGS sequence"/>
</dbReference>
<dbReference type="EC" id="6.3.4.15" evidence="3"/>
<dbReference type="NCBIfam" id="TIGR00121">
    <property type="entry name" value="birA_ligase"/>
    <property type="match status" value="1"/>
</dbReference>
<proteinExistence type="predicted"/>
<dbReference type="CDD" id="cd16442">
    <property type="entry name" value="BPL"/>
    <property type="match status" value="1"/>
</dbReference>
<dbReference type="PROSITE" id="PS51733">
    <property type="entry name" value="BPL_LPL_CATALYTIC"/>
    <property type="match status" value="1"/>
</dbReference>
<feature type="domain" description="BPL/LPL catalytic" evidence="2">
    <location>
        <begin position="60"/>
        <end position="249"/>
    </location>
</feature>
<dbReference type="GO" id="GO:0004077">
    <property type="term" value="F:biotin--[biotin carboxyl-carrier protein] ligase activity"/>
    <property type="evidence" value="ECO:0007669"/>
    <property type="project" value="UniProtKB-EC"/>
</dbReference>
<dbReference type="SUPFAM" id="SSF55681">
    <property type="entry name" value="Class II aaRS and biotin synthetases"/>
    <property type="match status" value="1"/>
</dbReference>
<dbReference type="OrthoDB" id="9807064at2"/>
<accession>A0A5C6RVY0</accession>
<dbReference type="AlphaFoldDB" id="A0A5C6RVY0"/>